<gene>
    <name evidence="6" type="ORF">CBW24_08810</name>
</gene>
<dbReference type="PANTHER" id="PTHR10961">
    <property type="entry name" value="PEROXISOMAL SARCOSINE OXIDASE"/>
    <property type="match status" value="1"/>
</dbReference>
<dbReference type="PANTHER" id="PTHR10961:SF10">
    <property type="entry name" value="FAD DEPENDENT OXIDOREDUCTASE DOMAIN-CONTAINING PROTEIN"/>
    <property type="match status" value="1"/>
</dbReference>
<reference evidence="6 7" key="1">
    <citation type="submission" date="2017-05" db="EMBL/GenBank/DDBJ databases">
        <title>Comparative genomic and metabolic analysis of manganese-oxidizing mechanisms in Celeribater manganoxidans DY25T: its adaption to the environment of polymetallic nodule.</title>
        <authorList>
            <person name="Wang X."/>
        </authorList>
    </citation>
    <scope>NUCLEOTIDE SEQUENCE [LARGE SCALE GENOMIC DNA]</scope>
    <source>
        <strain evidence="6 7">DY25</strain>
    </source>
</reference>
<evidence type="ECO:0000256" key="2">
    <source>
        <dbReference type="ARBA" id="ARBA00022630"/>
    </source>
</evidence>
<keyword evidence="4" id="KW-0560">Oxidoreductase</keyword>
<accession>A0A291LZZ9</accession>
<keyword evidence="7" id="KW-1185">Reference proteome</keyword>
<dbReference type="InterPro" id="IPR006076">
    <property type="entry name" value="FAD-dep_OxRdtase"/>
</dbReference>
<evidence type="ECO:0000313" key="7">
    <source>
        <dbReference type="Proteomes" id="UP000219050"/>
    </source>
</evidence>
<dbReference type="Pfam" id="PF01266">
    <property type="entry name" value="DAO"/>
    <property type="match status" value="1"/>
</dbReference>
<protein>
    <recommendedName>
        <fullName evidence="5">FAD dependent oxidoreductase domain-containing protein</fullName>
    </recommendedName>
</protein>
<dbReference type="Proteomes" id="UP000219050">
    <property type="component" value="Chromosome"/>
</dbReference>
<keyword evidence="2" id="KW-0285">Flavoprotein</keyword>
<evidence type="ECO:0000313" key="6">
    <source>
        <dbReference type="EMBL" id="ATI42098.1"/>
    </source>
</evidence>
<evidence type="ECO:0000256" key="1">
    <source>
        <dbReference type="ARBA" id="ARBA00001974"/>
    </source>
</evidence>
<dbReference type="SUPFAM" id="SSF51905">
    <property type="entry name" value="FAD/NAD(P)-binding domain"/>
    <property type="match status" value="1"/>
</dbReference>
<proteinExistence type="predicted"/>
<dbReference type="Gene3D" id="3.30.9.10">
    <property type="entry name" value="D-Amino Acid Oxidase, subunit A, domain 2"/>
    <property type="match status" value="1"/>
</dbReference>
<feature type="domain" description="FAD dependent oxidoreductase" evidence="5">
    <location>
        <begin position="17"/>
        <end position="244"/>
    </location>
</feature>
<organism evidence="6 7">
    <name type="scientific">Pacificitalea manganoxidans</name>
    <dbReference type="NCBI Taxonomy" id="1411902"/>
    <lineage>
        <taxon>Bacteria</taxon>
        <taxon>Pseudomonadati</taxon>
        <taxon>Pseudomonadota</taxon>
        <taxon>Alphaproteobacteria</taxon>
        <taxon>Rhodobacterales</taxon>
        <taxon>Paracoccaceae</taxon>
        <taxon>Pacificitalea</taxon>
    </lineage>
</organism>
<dbReference type="Gene3D" id="3.50.50.60">
    <property type="entry name" value="FAD/NAD(P)-binding domain"/>
    <property type="match status" value="1"/>
</dbReference>
<name>A0A291LZZ9_9RHOB</name>
<sequence length="265" mass="27141">MRGGDLMQMGYSFPAGTAAVVEAGDAGFIDPRALVRAQITAATRAGVGHIPSAVRGIAQRDGHIHLTLEGGDGVVARQVLLATGGYAALDGLLDVAPPLTVYARTIAMAHVSEATAQRLRALPALIWRPDPPGFYVYVVPPARYPDGSLRIKIGGDPVDRLLHGAEAANDWFRGGGAAEVAAQQIDILRGLLPDMEIAAISHGACIISDTASGLPIIGRVAPGISVLLGGNGAAAKSSDEIGRLGAVTLTGGSADDEGYARKFAP</sequence>
<evidence type="ECO:0000256" key="4">
    <source>
        <dbReference type="ARBA" id="ARBA00023002"/>
    </source>
</evidence>
<dbReference type="InterPro" id="IPR045170">
    <property type="entry name" value="MTOX"/>
</dbReference>
<dbReference type="OrthoDB" id="9806257at2"/>
<evidence type="ECO:0000256" key="3">
    <source>
        <dbReference type="ARBA" id="ARBA00022827"/>
    </source>
</evidence>
<dbReference type="AlphaFoldDB" id="A0A291LZZ9"/>
<dbReference type="GO" id="GO:0008115">
    <property type="term" value="F:sarcosine oxidase activity"/>
    <property type="evidence" value="ECO:0007669"/>
    <property type="project" value="TreeGrafter"/>
</dbReference>
<keyword evidence="3" id="KW-0274">FAD</keyword>
<dbReference type="GO" id="GO:0050660">
    <property type="term" value="F:flavin adenine dinucleotide binding"/>
    <property type="evidence" value="ECO:0007669"/>
    <property type="project" value="InterPro"/>
</dbReference>
<dbReference type="InterPro" id="IPR036188">
    <property type="entry name" value="FAD/NAD-bd_sf"/>
</dbReference>
<evidence type="ECO:0000259" key="5">
    <source>
        <dbReference type="Pfam" id="PF01266"/>
    </source>
</evidence>
<dbReference type="EMBL" id="CP021404">
    <property type="protein sequence ID" value="ATI42098.1"/>
    <property type="molecule type" value="Genomic_DNA"/>
</dbReference>
<dbReference type="KEGG" id="cmag:CBW24_08810"/>
<comment type="cofactor">
    <cofactor evidence="1">
        <name>FAD</name>
        <dbReference type="ChEBI" id="CHEBI:57692"/>
    </cofactor>
</comment>